<dbReference type="AlphaFoldDB" id="A0AA48KPA5"/>
<dbReference type="InterPro" id="IPR042258">
    <property type="entry name" value="DGOK_N"/>
</dbReference>
<dbReference type="Proteomes" id="UP001337723">
    <property type="component" value="Chromosome"/>
</dbReference>
<dbReference type="GO" id="GO:0034194">
    <property type="term" value="P:D-galactonate catabolic process"/>
    <property type="evidence" value="ECO:0007669"/>
    <property type="project" value="InterPro"/>
</dbReference>
<reference evidence="1 2" key="1">
    <citation type="submission" date="2023-01" db="EMBL/GenBank/DDBJ databases">
        <title>Complete genome sequence of Roseicyclus marinus strain Dej080120_10.</title>
        <authorList>
            <person name="Ueki S."/>
            <person name="Maruyama F."/>
        </authorList>
    </citation>
    <scope>NUCLEOTIDE SEQUENCE [LARGE SCALE GENOMIC DNA]</scope>
    <source>
        <strain evidence="1 2">Dej080120_10</strain>
    </source>
</reference>
<protein>
    <submittedName>
        <fullName evidence="1">2-keto-3-deoxy-galactonokinase</fullName>
    </submittedName>
</protein>
<dbReference type="RefSeq" id="WP_338273070.1">
    <property type="nucleotide sequence ID" value="NZ_AP027266.1"/>
</dbReference>
<dbReference type="Gene3D" id="3.30.420.300">
    <property type="entry name" value="2-keto-3-deoxy-galactonokinase, substrate binding domain"/>
    <property type="match status" value="1"/>
</dbReference>
<proteinExistence type="predicted"/>
<dbReference type="InterPro" id="IPR042257">
    <property type="entry name" value="DGOK_C"/>
</dbReference>
<dbReference type="Gene3D" id="3.30.420.310">
    <property type="entry name" value="2-keto-3-deoxy-galactonokinase, C-terminal domain"/>
    <property type="match status" value="1"/>
</dbReference>
<name>A0AA48KPA5_9RHOB</name>
<gene>
    <name evidence="1" type="ORF">MACH21_31480</name>
</gene>
<dbReference type="KEGG" id="rmai:MACH21_31480"/>
<dbReference type="Pfam" id="PF05035">
    <property type="entry name" value="DGOK"/>
    <property type="match status" value="1"/>
</dbReference>
<organism evidence="1 2">
    <name type="scientific">Roseicyclus marinus</name>
    <dbReference type="NCBI Taxonomy" id="2161673"/>
    <lineage>
        <taxon>Bacteria</taxon>
        <taxon>Pseudomonadati</taxon>
        <taxon>Pseudomonadota</taxon>
        <taxon>Alphaproteobacteria</taxon>
        <taxon>Rhodobacterales</taxon>
        <taxon>Roseobacteraceae</taxon>
        <taxon>Roseicyclus</taxon>
    </lineage>
</organism>
<sequence>MSGSATYADWIAVDWGTTHLRAWAIGADGSIRAEAVSSKGMGALARDGFEPALLDLVEDWLGGGKTPVLACGMVGAKQGWEEAPYVPIPAKPAELVPMRATAPRDPRLSLAIVPGLKQANPPDVMRGEETQIAGFLAREPGFDGILCLPGTHTKWVHLSAGEVVSFQTCMTGEMFDLLARQSVLRHSVAGEALDPETFAGAVSDTLSRPERLAQRLFTIRADATLNGTGATVSRARLSGALIGAELAATRPYWLGQQVVVAGAPALADLYARALATQGASARALDAAPLTLAGLARIRATQKEASLA</sequence>
<evidence type="ECO:0000313" key="2">
    <source>
        <dbReference type="Proteomes" id="UP001337723"/>
    </source>
</evidence>
<dbReference type="EMBL" id="AP027266">
    <property type="protein sequence ID" value="BDW86971.1"/>
    <property type="molecule type" value="Genomic_DNA"/>
</dbReference>
<accession>A0AA48KPA5</accession>
<dbReference type="GO" id="GO:0008671">
    <property type="term" value="F:2-dehydro-3-deoxygalactonokinase activity"/>
    <property type="evidence" value="ECO:0007669"/>
    <property type="project" value="InterPro"/>
</dbReference>
<keyword evidence="2" id="KW-1185">Reference proteome</keyword>
<evidence type="ECO:0000313" key="1">
    <source>
        <dbReference type="EMBL" id="BDW86971.1"/>
    </source>
</evidence>
<dbReference type="InterPro" id="IPR007729">
    <property type="entry name" value="DGOK"/>
</dbReference>